<dbReference type="RefSeq" id="XP_041230389.1">
    <property type="nucleotide sequence ID" value="XM_041364100.1"/>
</dbReference>
<feature type="transmembrane region" description="Helical" evidence="5">
    <location>
        <begin position="431"/>
        <end position="449"/>
    </location>
</feature>
<evidence type="ECO:0000313" key="7">
    <source>
        <dbReference type="Proteomes" id="UP001195769"/>
    </source>
</evidence>
<feature type="transmembrane region" description="Helical" evidence="5">
    <location>
        <begin position="125"/>
        <end position="144"/>
    </location>
</feature>
<dbReference type="GO" id="GO:0015086">
    <property type="term" value="F:cadmium ion transmembrane transporter activity"/>
    <property type="evidence" value="ECO:0007669"/>
    <property type="project" value="TreeGrafter"/>
</dbReference>
<evidence type="ECO:0000256" key="3">
    <source>
        <dbReference type="ARBA" id="ARBA00022989"/>
    </source>
</evidence>
<dbReference type="AlphaFoldDB" id="A0AAD4HRF9"/>
<feature type="transmembrane region" description="Helical" evidence="5">
    <location>
        <begin position="195"/>
        <end position="216"/>
    </location>
</feature>
<keyword evidence="7" id="KW-1185">Reference proteome</keyword>
<dbReference type="GO" id="GO:0034755">
    <property type="term" value="P:iron ion transmembrane transport"/>
    <property type="evidence" value="ECO:0007669"/>
    <property type="project" value="TreeGrafter"/>
</dbReference>
<feature type="transmembrane region" description="Helical" evidence="5">
    <location>
        <begin position="164"/>
        <end position="183"/>
    </location>
</feature>
<feature type="transmembrane region" description="Helical" evidence="5">
    <location>
        <begin position="385"/>
        <end position="410"/>
    </location>
</feature>
<dbReference type="InterPro" id="IPR001046">
    <property type="entry name" value="NRAMP_fam"/>
</dbReference>
<sequence length="597" mass="65352">MHSNTSSPSLHDDSFAQTSQQGLRNKMSVSSALNAVLHHFKRHVGVGIICAVGYFDPGNWSVDIQAGVSFGYRPMLFVILVAGIIAIILQAHIFHLAVASSYTMFLDLAHHCRLLLNDHPKHPRLVRRLVLYPLYILCEIAIISTDLAELLGSAIGICLLFPQVPLWSAVLITGVDVFIFLIVGDPSRTGRPVRFFELVIILLVAMVFICFILLLVNVHPDWPQVFLGFVPSSGLFQSQPNAVYAAIGIIGATVMPHALFLGSNLATQDRVSDPPKPLPTPADARRLSFSQRFKQFWRSIIYFSRSERDTGKDYTSRHGFRQNNSLEFIRAHISHGTVDLVFSLMGLAVPINSAILVLAAAMFYSSDYNASIGLENMHTLMQQTLGSAAAVIFALALVCSGQTASITATLAGQIVSEGFISWNISPFIRRLLTRLISLIPSMIVAISSGGAGLNALLIASQVALSVVLPFVAFPLIYLTSSKTVMSVRTPKVIQEKLVKTPPITSTHAVFPVSDTLSTHRPPLPVGTSITVVERNMESRDDSMKHSSIQAYETQETQEYSVVDFSNGYIVTWLSWIIWVVILAANVYAIVILGLGQT</sequence>
<dbReference type="GO" id="GO:0005886">
    <property type="term" value="C:plasma membrane"/>
    <property type="evidence" value="ECO:0007669"/>
    <property type="project" value="TreeGrafter"/>
</dbReference>
<comment type="caution">
    <text evidence="6">The sequence shown here is derived from an EMBL/GenBank/DDBJ whole genome shotgun (WGS) entry which is preliminary data.</text>
</comment>
<dbReference type="GO" id="GO:0005384">
    <property type="term" value="F:manganese ion transmembrane transporter activity"/>
    <property type="evidence" value="ECO:0007669"/>
    <property type="project" value="TreeGrafter"/>
</dbReference>
<dbReference type="Pfam" id="PF01566">
    <property type="entry name" value="Nramp"/>
    <property type="match status" value="2"/>
</dbReference>
<evidence type="ECO:0000256" key="2">
    <source>
        <dbReference type="ARBA" id="ARBA00022692"/>
    </source>
</evidence>
<keyword evidence="3 5" id="KW-1133">Transmembrane helix</keyword>
<dbReference type="Proteomes" id="UP001195769">
    <property type="component" value="Unassembled WGS sequence"/>
</dbReference>
<proteinExistence type="predicted"/>
<dbReference type="EMBL" id="JABBWK010000009">
    <property type="protein sequence ID" value="KAG1904814.1"/>
    <property type="molecule type" value="Genomic_DNA"/>
</dbReference>
<evidence type="ECO:0000256" key="1">
    <source>
        <dbReference type="ARBA" id="ARBA00004141"/>
    </source>
</evidence>
<comment type="subcellular location">
    <subcellularLocation>
        <location evidence="1">Membrane</location>
        <topology evidence="1">Multi-pass membrane protein</topology>
    </subcellularLocation>
</comment>
<dbReference type="NCBIfam" id="TIGR01197">
    <property type="entry name" value="nramp"/>
    <property type="match status" value="1"/>
</dbReference>
<feature type="transmembrane region" description="Helical" evidence="5">
    <location>
        <begin position="242"/>
        <end position="262"/>
    </location>
</feature>
<evidence type="ECO:0000313" key="6">
    <source>
        <dbReference type="EMBL" id="KAG1904814.1"/>
    </source>
</evidence>
<reference evidence="6" key="1">
    <citation type="journal article" date="2020" name="New Phytol.">
        <title>Comparative genomics reveals dynamic genome evolution in host specialist ectomycorrhizal fungi.</title>
        <authorList>
            <person name="Lofgren L.A."/>
            <person name="Nguyen N.H."/>
            <person name="Vilgalys R."/>
            <person name="Ruytinx J."/>
            <person name="Liao H.L."/>
            <person name="Branco S."/>
            <person name="Kuo A."/>
            <person name="LaButti K."/>
            <person name="Lipzen A."/>
            <person name="Andreopoulos W."/>
            <person name="Pangilinan J."/>
            <person name="Riley R."/>
            <person name="Hundley H."/>
            <person name="Na H."/>
            <person name="Barry K."/>
            <person name="Grigoriev I.V."/>
            <person name="Stajich J.E."/>
            <person name="Kennedy P.G."/>
        </authorList>
    </citation>
    <scope>NUCLEOTIDE SEQUENCE</scope>
    <source>
        <strain evidence="6">FC203</strain>
    </source>
</reference>
<evidence type="ECO:0000256" key="4">
    <source>
        <dbReference type="ARBA" id="ARBA00023136"/>
    </source>
</evidence>
<organism evidence="6 7">
    <name type="scientific">Suillus fuscotomentosus</name>
    <dbReference type="NCBI Taxonomy" id="1912939"/>
    <lineage>
        <taxon>Eukaryota</taxon>
        <taxon>Fungi</taxon>
        <taxon>Dikarya</taxon>
        <taxon>Basidiomycota</taxon>
        <taxon>Agaricomycotina</taxon>
        <taxon>Agaricomycetes</taxon>
        <taxon>Agaricomycetidae</taxon>
        <taxon>Boletales</taxon>
        <taxon>Suillineae</taxon>
        <taxon>Suillaceae</taxon>
        <taxon>Suillus</taxon>
    </lineage>
</organism>
<gene>
    <name evidence="6" type="ORF">F5891DRAFT_1126567</name>
</gene>
<dbReference type="GO" id="GO:0030026">
    <property type="term" value="P:intracellular manganese ion homeostasis"/>
    <property type="evidence" value="ECO:0007669"/>
    <property type="project" value="TreeGrafter"/>
</dbReference>
<accession>A0AAD4HRF9</accession>
<feature type="transmembrane region" description="Helical" evidence="5">
    <location>
        <begin position="340"/>
        <end position="365"/>
    </location>
</feature>
<name>A0AAD4HRF9_9AGAM</name>
<dbReference type="NCBIfam" id="NF037982">
    <property type="entry name" value="Nramp_1"/>
    <property type="match status" value="2"/>
</dbReference>
<dbReference type="GeneID" id="64658398"/>
<feature type="transmembrane region" description="Helical" evidence="5">
    <location>
        <begin position="455"/>
        <end position="478"/>
    </location>
</feature>
<evidence type="ECO:0000256" key="5">
    <source>
        <dbReference type="SAM" id="Phobius"/>
    </source>
</evidence>
<feature type="transmembrane region" description="Helical" evidence="5">
    <location>
        <begin position="75"/>
        <end position="105"/>
    </location>
</feature>
<protein>
    <submittedName>
        <fullName evidence="6">Natural resistance-associated macrophage protein-domain-containing protein</fullName>
    </submittedName>
</protein>
<dbReference type="PANTHER" id="PTHR11706:SF101">
    <property type="entry name" value="MANGANESE TRANSPORTER SMF1"/>
    <property type="match status" value="1"/>
</dbReference>
<feature type="transmembrane region" description="Helical" evidence="5">
    <location>
        <begin position="572"/>
        <end position="594"/>
    </location>
</feature>
<keyword evidence="2 5" id="KW-0812">Transmembrane</keyword>
<dbReference type="PRINTS" id="PR00447">
    <property type="entry name" value="NATRESASSCMP"/>
</dbReference>
<dbReference type="PANTHER" id="PTHR11706">
    <property type="entry name" value="SOLUTE CARRIER PROTEIN FAMILY 11 MEMBER"/>
    <property type="match status" value="1"/>
</dbReference>
<keyword evidence="4 5" id="KW-0472">Membrane</keyword>